<feature type="transmembrane region" description="Helical" evidence="7">
    <location>
        <begin position="612"/>
        <end position="632"/>
    </location>
</feature>
<dbReference type="PANTHER" id="PTHR10629:SF52">
    <property type="entry name" value="DNA (CYTOSINE-5)-METHYLTRANSFERASE 1"/>
    <property type="match status" value="1"/>
</dbReference>
<evidence type="ECO:0000256" key="5">
    <source>
        <dbReference type="PROSITE-ProRule" id="PRU01016"/>
    </source>
</evidence>
<evidence type="ECO:0000313" key="9">
    <source>
        <dbReference type="Proteomes" id="UP000008866"/>
    </source>
</evidence>
<dbReference type="EMBL" id="ABSU01000009">
    <property type="protein sequence ID" value="EFE33677.1"/>
    <property type="molecule type" value="Genomic_DNA"/>
</dbReference>
<feature type="active site" evidence="5">
    <location>
        <position position="350"/>
    </location>
</feature>
<dbReference type="GO" id="GO:0005634">
    <property type="term" value="C:nucleus"/>
    <property type="evidence" value="ECO:0007669"/>
    <property type="project" value="TreeGrafter"/>
</dbReference>
<keyword evidence="9" id="KW-1185">Reference proteome</keyword>
<dbReference type="RefSeq" id="XP_003014317.1">
    <property type="nucleotide sequence ID" value="XM_003014271.1"/>
</dbReference>
<dbReference type="eggNOG" id="ENOG502RYYW">
    <property type="taxonomic scope" value="Eukaryota"/>
</dbReference>
<dbReference type="GO" id="GO:0003886">
    <property type="term" value="F:DNA (cytosine-5-)-methyltransferase activity"/>
    <property type="evidence" value="ECO:0007669"/>
    <property type="project" value="UniProtKB-EC"/>
</dbReference>
<feature type="transmembrane region" description="Helical" evidence="7">
    <location>
        <begin position="540"/>
        <end position="565"/>
    </location>
</feature>
<evidence type="ECO:0000256" key="1">
    <source>
        <dbReference type="ARBA" id="ARBA00011975"/>
    </source>
</evidence>
<dbReference type="GO" id="GO:0044027">
    <property type="term" value="P:negative regulation of gene expression via chromosomal CpG island methylation"/>
    <property type="evidence" value="ECO:0007669"/>
    <property type="project" value="TreeGrafter"/>
</dbReference>
<keyword evidence="7" id="KW-1133">Transmembrane helix</keyword>
<evidence type="ECO:0000256" key="6">
    <source>
        <dbReference type="SAM" id="MobiDB-lite"/>
    </source>
</evidence>
<gene>
    <name evidence="8" type="ORF">ARB_07624</name>
</gene>
<proteinExistence type="inferred from homology"/>
<reference evidence="9" key="1">
    <citation type="journal article" date="2011" name="Genome Biol.">
        <title>Comparative and functional genomics provide insights into the pathogenicity of dermatophytic fungi.</title>
        <authorList>
            <person name="Burmester A."/>
            <person name="Shelest E."/>
            <person name="Gloeckner G."/>
            <person name="Heddergott C."/>
            <person name="Schindler S."/>
            <person name="Staib P."/>
            <person name="Heidel A."/>
            <person name="Felder M."/>
            <person name="Petzold A."/>
            <person name="Szafranski K."/>
            <person name="Feuermann M."/>
            <person name="Pedruzzi I."/>
            <person name="Priebe S."/>
            <person name="Groth M."/>
            <person name="Winkler R."/>
            <person name="Li W."/>
            <person name="Kniemeyer O."/>
            <person name="Schroeckh V."/>
            <person name="Hertweck C."/>
            <person name="Hube B."/>
            <person name="White T.C."/>
            <person name="Platzer M."/>
            <person name="Guthke R."/>
            <person name="Heitman J."/>
            <person name="Woestemeyer J."/>
            <person name="Zipfel P.F."/>
            <person name="Monod M."/>
            <person name="Brakhage A.A."/>
        </authorList>
    </citation>
    <scope>NUCLEOTIDE SEQUENCE [LARGE SCALE GENOMIC DNA]</scope>
    <source>
        <strain evidence="9">ATCC MYA-4681 / CBS 112371</strain>
    </source>
</reference>
<comment type="caution">
    <text evidence="8">The sequence shown here is derived from an EMBL/GenBank/DDBJ whole genome shotgun (WGS) entry which is preliminary data.</text>
</comment>
<dbReference type="OMA" id="KPRVHTM"/>
<keyword evidence="2 5" id="KW-0489">Methyltransferase</keyword>
<dbReference type="InterPro" id="IPR001525">
    <property type="entry name" value="C5_MeTfrase"/>
</dbReference>
<feature type="region of interest" description="Disordered" evidence="6">
    <location>
        <begin position="14"/>
        <end position="80"/>
    </location>
</feature>
<dbReference type="HOGENOM" id="CLU_012943_2_1_1"/>
<dbReference type="GO" id="GO:0032259">
    <property type="term" value="P:methylation"/>
    <property type="evidence" value="ECO:0007669"/>
    <property type="project" value="UniProtKB-KW"/>
</dbReference>
<dbReference type="InterPro" id="IPR050390">
    <property type="entry name" value="C5-Methyltransferase"/>
</dbReference>
<dbReference type="Gene3D" id="3.40.50.150">
    <property type="entry name" value="Vaccinia Virus protein VP39"/>
    <property type="match status" value="1"/>
</dbReference>
<dbReference type="PROSITE" id="PS51679">
    <property type="entry name" value="SAM_MT_C5"/>
    <property type="match status" value="1"/>
</dbReference>
<dbReference type="EC" id="2.1.1.37" evidence="1"/>
<sequence>MAVNILPVIELDSDHESISSSNSTIDANGYSSPASSISPSPGFRGDDFMSDTDFEAYVHSLSGNDESPSPTPRRAKERTIPTERVLPPRTHLSEIRYQGRTYRPGKFIELQDGTFVRVNRILQSSDKTVVSGPKFERLENMGSRMPDRPNELCWVIDQGDYSSSSSSRHSNASQYRPYSGEVEVPLSAIRRLRIIRLTNKRYSPTLDENRDDGFLFCRMKYTRVWKRRPSVSGRGTADIVEEKITFLLPEDCQSSLSVSREELRNNWRGTVLHKRRYTFGDGFCGAGGVSRGAQQAGLKLSWAFDKSESAINSYRANFPSCLAEHSEVAQFLTSLPRELLVDVMHVSPPCQPFSPAKTIAAAHDEANEACLFSIYRLIELCKPRVATMEQTSGLKQRHPIWLDAIIHSLIELGYSVRWRLVNCKDYGVPQSRCRLILIAAGPGEELPPFPQPTHGDEPGKLPLVTILDAISGIPSTAPDHDLERAERPFERRPYDPRSLARTLTCSGGDNFHPSGTRTFTLREAASLQTFPLNHTFCAPVLVVLPILCSCVVILIVLIIAALVHLISILSDLITSASASAVSHLCQLTSAILGPTPPNLLFSSLQLQLRNFLFLPSFLLLSSLVSSLPRPFFFQKEVVDSFLQR</sequence>
<name>D4ATQ8_ARTBC</name>
<evidence type="ECO:0000256" key="3">
    <source>
        <dbReference type="ARBA" id="ARBA00022679"/>
    </source>
</evidence>
<dbReference type="Proteomes" id="UP000008866">
    <property type="component" value="Unassembled WGS sequence"/>
</dbReference>
<feature type="compositionally biased region" description="Low complexity" evidence="6">
    <location>
        <begin position="18"/>
        <end position="41"/>
    </location>
</feature>
<dbReference type="PRINTS" id="PR00105">
    <property type="entry name" value="C5METTRFRASE"/>
</dbReference>
<evidence type="ECO:0000313" key="8">
    <source>
        <dbReference type="EMBL" id="EFE33677.1"/>
    </source>
</evidence>
<dbReference type="Pfam" id="PF00145">
    <property type="entry name" value="DNA_methylase"/>
    <property type="match status" value="1"/>
</dbReference>
<dbReference type="KEGG" id="abe:ARB_07624"/>
<evidence type="ECO:0000256" key="2">
    <source>
        <dbReference type="ARBA" id="ARBA00022603"/>
    </source>
</evidence>
<accession>D4ATQ8</accession>
<dbReference type="STRING" id="663331.D4ATQ8"/>
<dbReference type="PANTHER" id="PTHR10629">
    <property type="entry name" value="CYTOSINE-SPECIFIC METHYLTRANSFERASE"/>
    <property type="match status" value="1"/>
</dbReference>
<keyword evidence="4 5" id="KW-0949">S-adenosyl-L-methionine</keyword>
<keyword evidence="3 5" id="KW-0808">Transferase</keyword>
<keyword evidence="7" id="KW-0812">Transmembrane</keyword>
<keyword evidence="7" id="KW-0472">Membrane</keyword>
<dbReference type="InterPro" id="IPR029063">
    <property type="entry name" value="SAM-dependent_MTases_sf"/>
</dbReference>
<protein>
    <recommendedName>
        <fullName evidence="1">DNA (cytosine-5-)-methyltransferase</fullName>
        <ecNumber evidence="1">2.1.1.37</ecNumber>
    </recommendedName>
</protein>
<evidence type="ECO:0000256" key="4">
    <source>
        <dbReference type="ARBA" id="ARBA00022691"/>
    </source>
</evidence>
<dbReference type="GeneID" id="9521737"/>
<dbReference type="AlphaFoldDB" id="D4ATQ8"/>
<dbReference type="SUPFAM" id="SSF53335">
    <property type="entry name" value="S-adenosyl-L-methionine-dependent methyltransferases"/>
    <property type="match status" value="1"/>
</dbReference>
<dbReference type="Gene3D" id="3.90.120.10">
    <property type="entry name" value="DNA Methylase, subunit A, domain 2"/>
    <property type="match status" value="1"/>
</dbReference>
<comment type="similarity">
    <text evidence="5">Belongs to the class I-like SAM-binding methyltransferase superfamily. C5-methyltransferase family.</text>
</comment>
<evidence type="ECO:0000256" key="7">
    <source>
        <dbReference type="SAM" id="Phobius"/>
    </source>
</evidence>
<organism evidence="8 9">
    <name type="scientific">Arthroderma benhamiae (strain ATCC MYA-4681 / CBS 112371)</name>
    <name type="common">Trichophyton mentagrophytes</name>
    <dbReference type="NCBI Taxonomy" id="663331"/>
    <lineage>
        <taxon>Eukaryota</taxon>
        <taxon>Fungi</taxon>
        <taxon>Dikarya</taxon>
        <taxon>Ascomycota</taxon>
        <taxon>Pezizomycotina</taxon>
        <taxon>Eurotiomycetes</taxon>
        <taxon>Eurotiomycetidae</taxon>
        <taxon>Onygenales</taxon>
        <taxon>Arthrodermataceae</taxon>
        <taxon>Trichophyton</taxon>
    </lineage>
</organism>
<dbReference type="GO" id="GO:0003677">
    <property type="term" value="F:DNA binding"/>
    <property type="evidence" value="ECO:0007669"/>
    <property type="project" value="TreeGrafter"/>
</dbReference>